<dbReference type="PIRSF" id="PIRSF016498">
    <property type="entry name" value="UCP016498"/>
    <property type="match status" value="1"/>
</dbReference>
<feature type="coiled-coil region" evidence="1">
    <location>
        <begin position="14"/>
        <end position="41"/>
    </location>
</feature>
<sequence>MKKHFTVQEANALLPVIRTELEALQDTVRNMEDKVAELRLRKFVSSAGDADLGNDPFFELECEIEFLQIEAHTQIKGIHMKGAQLKDIENGLVDFPAVLDGQDVLLCWRQGEERIMFYHGMEEGFRGRKPLG</sequence>
<keyword evidence="1" id="KW-0175">Coiled coil</keyword>
<gene>
    <name evidence="2" type="ORF">DQG23_34010</name>
</gene>
<dbReference type="RefSeq" id="WP_113035489.1">
    <property type="nucleotide sequence ID" value="NZ_QMFB01000031.1"/>
</dbReference>
<name>A0A329LYU0_9BACL</name>
<comment type="caution">
    <text evidence="2">The sequence shown here is derived from an EMBL/GenBank/DDBJ whole genome shotgun (WGS) entry which is preliminary data.</text>
</comment>
<protein>
    <submittedName>
        <fullName evidence="2">DUF2203 domain-containing protein</fullName>
    </submittedName>
</protein>
<dbReference type="AlphaFoldDB" id="A0A329LYU0"/>
<dbReference type="EMBL" id="QMFB01000031">
    <property type="protein sequence ID" value="RAV12999.1"/>
    <property type="molecule type" value="Genomic_DNA"/>
</dbReference>
<evidence type="ECO:0000313" key="3">
    <source>
        <dbReference type="Proteomes" id="UP000250369"/>
    </source>
</evidence>
<accession>A0A329LYU0</accession>
<reference evidence="2 3" key="1">
    <citation type="journal article" date="2009" name="Int. J. Syst. Evol. Microbiol.">
        <title>Paenibacillus contaminans sp. nov., isolated from a contaminated laboratory plate.</title>
        <authorList>
            <person name="Chou J.H."/>
            <person name="Lee J.H."/>
            <person name="Lin M.C."/>
            <person name="Chang P.S."/>
            <person name="Arun A.B."/>
            <person name="Young C.C."/>
            <person name="Chen W.M."/>
        </authorList>
    </citation>
    <scope>NUCLEOTIDE SEQUENCE [LARGE SCALE GENOMIC DNA]</scope>
    <source>
        <strain evidence="2 3">CKOBP-6</strain>
    </source>
</reference>
<dbReference type="InterPro" id="IPR018699">
    <property type="entry name" value="DUF2203"/>
</dbReference>
<proteinExistence type="predicted"/>
<keyword evidence="3" id="KW-1185">Reference proteome</keyword>
<organism evidence="2 3">
    <name type="scientific">Paenibacillus contaminans</name>
    <dbReference type="NCBI Taxonomy" id="450362"/>
    <lineage>
        <taxon>Bacteria</taxon>
        <taxon>Bacillati</taxon>
        <taxon>Bacillota</taxon>
        <taxon>Bacilli</taxon>
        <taxon>Bacillales</taxon>
        <taxon>Paenibacillaceae</taxon>
        <taxon>Paenibacillus</taxon>
    </lineage>
</organism>
<evidence type="ECO:0000256" key="1">
    <source>
        <dbReference type="SAM" id="Coils"/>
    </source>
</evidence>
<dbReference type="OrthoDB" id="9802910at2"/>
<evidence type="ECO:0000313" key="2">
    <source>
        <dbReference type="EMBL" id="RAV12999.1"/>
    </source>
</evidence>
<dbReference type="Proteomes" id="UP000250369">
    <property type="component" value="Unassembled WGS sequence"/>
</dbReference>
<dbReference type="Pfam" id="PF09969">
    <property type="entry name" value="DUF2203"/>
    <property type="match status" value="1"/>
</dbReference>